<dbReference type="PANTHER" id="PTHR33608">
    <property type="entry name" value="BLL2464 PROTEIN"/>
    <property type="match status" value="1"/>
</dbReference>
<dbReference type="RefSeq" id="WP_086959565.1">
    <property type="nucleotide sequence ID" value="NZ_FUKS01000013.1"/>
</dbReference>
<dbReference type="SUPFAM" id="SSF53300">
    <property type="entry name" value="vWA-like"/>
    <property type="match status" value="1"/>
</dbReference>
<evidence type="ECO:0000313" key="3">
    <source>
        <dbReference type="Proteomes" id="UP000252479"/>
    </source>
</evidence>
<dbReference type="EMBL" id="QPGL01000002">
    <property type="protein sequence ID" value="RCS70094.1"/>
    <property type="molecule type" value="Genomic_DNA"/>
</dbReference>
<proteinExistence type="predicted"/>
<dbReference type="InterPro" id="IPR036465">
    <property type="entry name" value="vWFA_dom_sf"/>
</dbReference>
<gene>
    <name evidence="2" type="ORF">CIK83_11525</name>
</gene>
<dbReference type="Proteomes" id="UP000252479">
    <property type="component" value="Unassembled WGS sequence"/>
</dbReference>
<dbReference type="PANTHER" id="PTHR33608:SF12">
    <property type="entry name" value="DUF58 DOMAIN-CONTAINING PROTEIN"/>
    <property type="match status" value="1"/>
</dbReference>
<evidence type="ECO:0000313" key="2">
    <source>
        <dbReference type="EMBL" id="RCS70094.1"/>
    </source>
</evidence>
<feature type="domain" description="DUF58" evidence="1">
    <location>
        <begin position="68"/>
        <end position="266"/>
    </location>
</feature>
<reference evidence="2 3" key="1">
    <citation type="journal article" date="2017" name="Elife">
        <title>Extensive horizontal gene transfer in cheese-associated bacteria.</title>
        <authorList>
            <person name="Bonham K.S."/>
            <person name="Wolfe B.E."/>
            <person name="Dutton R.J."/>
        </authorList>
    </citation>
    <scope>NUCLEOTIDE SEQUENCE [LARGE SCALE GENOMIC DNA]</scope>
    <source>
        <strain evidence="2 3">JB196</strain>
    </source>
</reference>
<evidence type="ECO:0000259" key="1">
    <source>
        <dbReference type="Pfam" id="PF01882"/>
    </source>
</evidence>
<name>A0A368LH75_9VIBR</name>
<dbReference type="InterPro" id="IPR002881">
    <property type="entry name" value="DUF58"/>
</dbReference>
<dbReference type="Pfam" id="PF01882">
    <property type="entry name" value="DUF58"/>
    <property type="match status" value="1"/>
</dbReference>
<accession>A0A368LH75</accession>
<organism evidence="2 3">
    <name type="scientific">Vibrio casei</name>
    <dbReference type="NCBI Taxonomy" id="673372"/>
    <lineage>
        <taxon>Bacteria</taxon>
        <taxon>Pseudomonadati</taxon>
        <taxon>Pseudomonadota</taxon>
        <taxon>Gammaproteobacteria</taxon>
        <taxon>Vibrionales</taxon>
        <taxon>Vibrionaceae</taxon>
        <taxon>Vibrio</taxon>
    </lineage>
</organism>
<comment type="caution">
    <text evidence="2">The sequence shown here is derived from an EMBL/GenBank/DDBJ whole genome shotgun (WGS) entry which is preliminary data.</text>
</comment>
<keyword evidence="3" id="KW-1185">Reference proteome</keyword>
<dbReference type="GeneID" id="303189552"/>
<sequence length="323" mass="37253">MARASRSKVVMKHKPELDSRVHCSYPQLVAMQPHADLLASHSLLKVQSILSGRHASRFRGRGLNFEELKHYQLGDDIRNLDWRVTLRTGKPHVRVYTEEKDHHVILCVDQRSNMYFSSINIMKSVVAAELASVMGFSVIKNNDRVGLLLLTDEGIQHFKPTRTQSDFLQQLRHLSTANQTLSVHSKPSEHNQFEAMLDDLMKLKSRNALMVIVSDFYQCNSACFAKLQHLQQHNHVLCLPVTDPLEQSFGQENQWVISDGTFQMNIDKDNQLKEANQFLHRHYMERKENLSQIMAMNRLPYIEFDTSGKHLTHLSFTMGRAYG</sequence>
<dbReference type="AlphaFoldDB" id="A0A368LH75"/>
<protein>
    <submittedName>
        <fullName evidence="2">DUF58 domain-containing protein</fullName>
    </submittedName>
</protein>